<dbReference type="KEGG" id="arep:ID810_01275"/>
<evidence type="ECO:0000313" key="4">
    <source>
        <dbReference type="Proteomes" id="UP000594637"/>
    </source>
</evidence>
<dbReference type="RefSeq" id="WP_166858833.1">
    <property type="nucleotide sequence ID" value="NZ_CP063989.1"/>
</dbReference>
<name>A0A7T0LLH8_9ACTO</name>
<evidence type="ECO:0000256" key="2">
    <source>
        <dbReference type="SAM" id="Phobius"/>
    </source>
</evidence>
<keyword evidence="2" id="KW-0472">Membrane</keyword>
<feature type="compositionally biased region" description="Low complexity" evidence="1">
    <location>
        <begin position="24"/>
        <end position="42"/>
    </location>
</feature>
<sequence>MSQVPPHSGSPYSPAPYGQDGQGANPYSTPSASSAPGAYPPAGQGGYGQPYAQQPQTQQPPAYNAYPSVPAYGAPAGYGAGPAATVRSTTGPKILLTIGLVMLVGAIVAFAVSLASILNVSGSLSEIPRNGTSTATLEVGNVYGIYSGGLVSCDVADPSGKPVNLTSVSSNDSSNVDGNPLIGVFTPQTSGEYTITCTSSSSKPVYLGLSLNGDGLIASGLGIVGSIVLGLPALLLTIGGIIWLGVRRSQNKQAQAAAGGYPGAHF</sequence>
<keyword evidence="2" id="KW-0812">Transmembrane</keyword>
<protein>
    <submittedName>
        <fullName evidence="3">Uncharacterized protein</fullName>
    </submittedName>
</protein>
<feature type="transmembrane region" description="Helical" evidence="2">
    <location>
        <begin position="94"/>
        <end position="118"/>
    </location>
</feature>
<feature type="region of interest" description="Disordered" evidence="1">
    <location>
        <begin position="1"/>
        <end position="66"/>
    </location>
</feature>
<evidence type="ECO:0000256" key="1">
    <source>
        <dbReference type="SAM" id="MobiDB-lite"/>
    </source>
</evidence>
<keyword evidence="4" id="KW-1185">Reference proteome</keyword>
<keyword evidence="2" id="KW-1133">Transmembrane helix</keyword>
<dbReference type="Proteomes" id="UP000594637">
    <property type="component" value="Chromosome"/>
</dbReference>
<feature type="compositionally biased region" description="Low complexity" evidence="1">
    <location>
        <begin position="49"/>
        <end position="66"/>
    </location>
</feature>
<gene>
    <name evidence="3" type="ORF">ID810_01275</name>
</gene>
<accession>A0A7T0LLH8</accession>
<reference evidence="3 4" key="1">
    <citation type="submission" date="2020-11" db="EMBL/GenBank/DDBJ databases">
        <title>Actinomyces sp. ZJ750.</title>
        <authorList>
            <person name="Zhou J."/>
        </authorList>
    </citation>
    <scope>NUCLEOTIDE SEQUENCE [LARGE SCALE GENOMIC DNA]</scope>
    <source>
        <strain evidence="3 4">ZJ750</strain>
    </source>
</reference>
<proteinExistence type="predicted"/>
<organism evidence="3 4">
    <name type="scientific">Actinomyces respiraculi</name>
    <dbReference type="NCBI Taxonomy" id="2744574"/>
    <lineage>
        <taxon>Bacteria</taxon>
        <taxon>Bacillati</taxon>
        <taxon>Actinomycetota</taxon>
        <taxon>Actinomycetes</taxon>
        <taxon>Actinomycetales</taxon>
        <taxon>Actinomycetaceae</taxon>
        <taxon>Actinomyces</taxon>
    </lineage>
</organism>
<feature type="transmembrane region" description="Helical" evidence="2">
    <location>
        <begin position="216"/>
        <end position="246"/>
    </location>
</feature>
<evidence type="ECO:0000313" key="3">
    <source>
        <dbReference type="EMBL" id="QPL05651.1"/>
    </source>
</evidence>
<dbReference type="EMBL" id="CP063989">
    <property type="protein sequence ID" value="QPL05651.1"/>
    <property type="molecule type" value="Genomic_DNA"/>
</dbReference>
<dbReference type="AlphaFoldDB" id="A0A7T0LLH8"/>